<feature type="transmembrane region" description="Helical" evidence="8">
    <location>
        <begin position="203"/>
        <end position="222"/>
    </location>
</feature>
<dbReference type="GO" id="GO:0016757">
    <property type="term" value="F:glycosyltransferase activity"/>
    <property type="evidence" value="ECO:0007669"/>
    <property type="project" value="UniProtKB-KW"/>
</dbReference>
<keyword evidence="2" id="KW-1003">Cell membrane</keyword>
<keyword evidence="3 10" id="KW-0328">Glycosyltransferase</keyword>
<dbReference type="PANTHER" id="PTHR33908:SF11">
    <property type="entry name" value="MEMBRANE PROTEIN"/>
    <property type="match status" value="1"/>
</dbReference>
<evidence type="ECO:0000256" key="4">
    <source>
        <dbReference type="ARBA" id="ARBA00022679"/>
    </source>
</evidence>
<dbReference type="RefSeq" id="WP_220169916.1">
    <property type="nucleotide sequence ID" value="NZ_JAIBOA010000025.1"/>
</dbReference>
<keyword evidence="7 8" id="KW-0472">Membrane</keyword>
<keyword evidence="6 8" id="KW-1133">Transmembrane helix</keyword>
<comment type="caution">
    <text evidence="10">The sequence shown here is derived from an EMBL/GenBank/DDBJ whole genome shotgun (WGS) entry which is preliminary data.</text>
</comment>
<organism evidence="10 11">
    <name type="scientific">Actinomadura parmotrematis</name>
    <dbReference type="NCBI Taxonomy" id="2864039"/>
    <lineage>
        <taxon>Bacteria</taxon>
        <taxon>Bacillati</taxon>
        <taxon>Actinomycetota</taxon>
        <taxon>Actinomycetes</taxon>
        <taxon>Streptosporangiales</taxon>
        <taxon>Thermomonosporaceae</taxon>
        <taxon>Actinomadura</taxon>
    </lineage>
</organism>
<accession>A0ABS7G4A0</accession>
<feature type="transmembrane region" description="Helical" evidence="8">
    <location>
        <begin position="162"/>
        <end position="191"/>
    </location>
</feature>
<keyword evidence="5 8" id="KW-0812">Transmembrane</keyword>
<feature type="transmembrane region" description="Helical" evidence="8">
    <location>
        <begin position="85"/>
        <end position="104"/>
    </location>
</feature>
<evidence type="ECO:0000259" key="9">
    <source>
        <dbReference type="Pfam" id="PF13231"/>
    </source>
</evidence>
<keyword evidence="11" id="KW-1185">Reference proteome</keyword>
<evidence type="ECO:0000313" key="11">
    <source>
        <dbReference type="Proteomes" id="UP000774570"/>
    </source>
</evidence>
<sequence>MAERPHGSQTGGGPPPFAAPQVVAVAALLAGILTALSPRYGFHRDELYFLVAGDHPAWGYTDQPPFTPLAARASTAVFGTSPQGLRVPATLAAAAVVVLVALAARELGGGRRAQVLAAALTACCGYVLAVGHLMVTATFDLLAWTAVALAALRLLRTGDRRWWAALGLLAGLAALNKDLVALLAVALLAGVLATGPRAVLRGWWPVAGAALALLVAAPNLWWQARHGWPQLTVAGGISDDDGAENRILFVPLQLAYLSPFLVPVWVAGGLRMWREPALRWSRPFVAGYGVLAALVVATGGKPYYALPLLLVWTAAGCLPLARFLRSAGRRALGGAVLVLAAANSAFIALPVLPVSAIGAANAVNPEQGEQIGWPALADAAAAGWARVPAADRARAVLFAQNYGEAGALALYGPARGLPAPYSGHMAFAGWGPPPDSRDGPVLIVAQRDATGFEARFRACREVARARTGADNEEDGALVVLCSGTRKPWSVLWPELRHFY</sequence>
<name>A0ABS7G4A0_9ACTN</name>
<dbReference type="Pfam" id="PF13231">
    <property type="entry name" value="PMT_2"/>
    <property type="match status" value="1"/>
</dbReference>
<evidence type="ECO:0000256" key="7">
    <source>
        <dbReference type="ARBA" id="ARBA00023136"/>
    </source>
</evidence>
<dbReference type="PANTHER" id="PTHR33908">
    <property type="entry name" value="MANNOSYLTRANSFERASE YKCB-RELATED"/>
    <property type="match status" value="1"/>
</dbReference>
<evidence type="ECO:0000256" key="3">
    <source>
        <dbReference type="ARBA" id="ARBA00022676"/>
    </source>
</evidence>
<feature type="transmembrane region" description="Helical" evidence="8">
    <location>
        <begin position="21"/>
        <end position="40"/>
    </location>
</feature>
<dbReference type="Proteomes" id="UP000774570">
    <property type="component" value="Unassembled WGS sequence"/>
</dbReference>
<evidence type="ECO:0000256" key="8">
    <source>
        <dbReference type="SAM" id="Phobius"/>
    </source>
</evidence>
<dbReference type="InterPro" id="IPR038731">
    <property type="entry name" value="RgtA/B/C-like"/>
</dbReference>
<evidence type="ECO:0000256" key="5">
    <source>
        <dbReference type="ARBA" id="ARBA00022692"/>
    </source>
</evidence>
<evidence type="ECO:0000256" key="6">
    <source>
        <dbReference type="ARBA" id="ARBA00022989"/>
    </source>
</evidence>
<evidence type="ECO:0000313" key="10">
    <source>
        <dbReference type="EMBL" id="MBW8486684.1"/>
    </source>
</evidence>
<evidence type="ECO:0000256" key="1">
    <source>
        <dbReference type="ARBA" id="ARBA00004651"/>
    </source>
</evidence>
<feature type="transmembrane region" description="Helical" evidence="8">
    <location>
        <begin position="116"/>
        <end position="142"/>
    </location>
</feature>
<protein>
    <submittedName>
        <fullName evidence="10">Glycosyltransferase family 39 protein</fullName>
        <ecNumber evidence="10">2.4.-.-</ecNumber>
    </submittedName>
</protein>
<keyword evidence="4 10" id="KW-0808">Transferase</keyword>
<dbReference type="EC" id="2.4.-.-" evidence="10"/>
<feature type="transmembrane region" description="Helical" evidence="8">
    <location>
        <begin position="331"/>
        <end position="352"/>
    </location>
</feature>
<gene>
    <name evidence="10" type="ORF">K1Y72_30250</name>
</gene>
<evidence type="ECO:0000256" key="2">
    <source>
        <dbReference type="ARBA" id="ARBA00022475"/>
    </source>
</evidence>
<feature type="transmembrane region" description="Helical" evidence="8">
    <location>
        <begin position="247"/>
        <end position="268"/>
    </location>
</feature>
<dbReference type="InterPro" id="IPR050297">
    <property type="entry name" value="LipidA_mod_glycosyltrf_83"/>
</dbReference>
<proteinExistence type="predicted"/>
<comment type="subcellular location">
    <subcellularLocation>
        <location evidence="1">Cell membrane</location>
        <topology evidence="1">Multi-pass membrane protein</topology>
    </subcellularLocation>
</comment>
<feature type="transmembrane region" description="Helical" evidence="8">
    <location>
        <begin position="303"/>
        <end position="324"/>
    </location>
</feature>
<feature type="transmembrane region" description="Helical" evidence="8">
    <location>
        <begin position="280"/>
        <end position="297"/>
    </location>
</feature>
<dbReference type="EMBL" id="JAIBOA010000025">
    <property type="protein sequence ID" value="MBW8486684.1"/>
    <property type="molecule type" value="Genomic_DNA"/>
</dbReference>
<feature type="domain" description="Glycosyltransferase RgtA/B/C/D-like" evidence="9">
    <location>
        <begin position="62"/>
        <end position="222"/>
    </location>
</feature>
<reference evidence="10 11" key="1">
    <citation type="submission" date="2021-07" db="EMBL/GenBank/DDBJ databases">
        <title>Actinomadura sp. PM05-2 isolated from lichen.</title>
        <authorList>
            <person name="Somphong A."/>
            <person name="Phongsopitanun W."/>
            <person name="Tanasupawat S."/>
            <person name="Peongsungnone V."/>
        </authorList>
    </citation>
    <scope>NUCLEOTIDE SEQUENCE [LARGE SCALE GENOMIC DNA]</scope>
    <source>
        <strain evidence="10 11">PM05-2</strain>
    </source>
</reference>